<gene>
    <name evidence="6" type="primary">nadX</name>
    <name evidence="9" type="ORF">H9704_07270</name>
</gene>
<dbReference type="Gene3D" id="3.30.360.10">
    <property type="entry name" value="Dihydrodipicolinate Reductase, domain 2"/>
    <property type="match status" value="1"/>
</dbReference>
<dbReference type="PANTHER" id="PTHR31873:SF6">
    <property type="entry name" value="ASPARTATE DEHYDROGENASE DOMAIN-CONTAINING PROTEIN"/>
    <property type="match status" value="1"/>
</dbReference>
<dbReference type="GO" id="GO:0009435">
    <property type="term" value="P:NAD+ biosynthetic process"/>
    <property type="evidence" value="ECO:0007669"/>
    <property type="project" value="UniProtKB-UniRule"/>
</dbReference>
<sequence>METKKLAVIGNGYLAGIIADAWEKGFLEGYRFTGILGRSREKTEALAGRAGCRACFSIEELLEEKPDYVVEAASVEAVKRFGEAVLLGGADFLVLSIGAFADETFYEKMKTCAAARGRRIHILSGAVGGFDVLRTVALMSAAGEGKLEARMRTKKGPASLQGTPIFKEHLMEDEQESRVFAGSAEEAIGLLPTKVNVAIAASLATAGPAHTGMEIYSVPGMVGDDHKITAQAGGVKAVVDIYSSTAAIAAWSAVERLRNLASPIVF</sequence>
<reference evidence="9" key="2">
    <citation type="submission" date="2021-04" db="EMBL/GenBank/DDBJ databases">
        <authorList>
            <person name="Gilroy R."/>
        </authorList>
    </citation>
    <scope>NUCLEOTIDE SEQUENCE</scope>
    <source>
        <strain evidence="9">CHK180-15479</strain>
    </source>
</reference>
<comment type="pathway">
    <text evidence="6">Cofactor biosynthesis; NAD(+) biosynthesis; iminoaspartate from L-aspartate (dehydrogenase route): step 1/1.</text>
</comment>
<dbReference type="InterPro" id="IPR002811">
    <property type="entry name" value="Asp_DH"/>
</dbReference>
<dbReference type="Pfam" id="PF03447">
    <property type="entry name" value="NAD_binding_3"/>
    <property type="match status" value="1"/>
</dbReference>
<comment type="catalytic activity">
    <reaction evidence="6">
        <text>L-aspartate + NADP(+) + H2O = oxaloacetate + NH4(+) + NADPH + H(+)</text>
        <dbReference type="Rhea" id="RHEA:11784"/>
        <dbReference type="ChEBI" id="CHEBI:15377"/>
        <dbReference type="ChEBI" id="CHEBI:15378"/>
        <dbReference type="ChEBI" id="CHEBI:16452"/>
        <dbReference type="ChEBI" id="CHEBI:28938"/>
        <dbReference type="ChEBI" id="CHEBI:29991"/>
        <dbReference type="ChEBI" id="CHEBI:57783"/>
        <dbReference type="ChEBI" id="CHEBI:58349"/>
        <dbReference type="EC" id="1.4.1.21"/>
    </reaction>
</comment>
<dbReference type="InterPro" id="IPR036291">
    <property type="entry name" value="NAD(P)-bd_dom_sf"/>
</dbReference>
<evidence type="ECO:0000259" key="7">
    <source>
        <dbReference type="Pfam" id="PF01958"/>
    </source>
</evidence>
<evidence type="ECO:0000313" key="9">
    <source>
        <dbReference type="EMBL" id="HJC05937.1"/>
    </source>
</evidence>
<comment type="miscellaneous">
    <text evidence="6">The iminoaspartate product is unstable in aqueous solution and can decompose to oxaloacetate and ammonia.</text>
</comment>
<comment type="catalytic activity">
    <reaction evidence="6">
        <text>L-aspartate + NAD(+) + H2O = oxaloacetate + NH4(+) + NADH + H(+)</text>
        <dbReference type="Rhea" id="RHEA:11788"/>
        <dbReference type="ChEBI" id="CHEBI:15377"/>
        <dbReference type="ChEBI" id="CHEBI:15378"/>
        <dbReference type="ChEBI" id="CHEBI:16452"/>
        <dbReference type="ChEBI" id="CHEBI:28938"/>
        <dbReference type="ChEBI" id="CHEBI:29991"/>
        <dbReference type="ChEBI" id="CHEBI:57540"/>
        <dbReference type="ChEBI" id="CHEBI:57945"/>
        <dbReference type="EC" id="1.4.1.21"/>
    </reaction>
</comment>
<comment type="function">
    <text evidence="6">Specifically catalyzes the NAD or NADP-dependent dehydrogenation of L-aspartate to iminoaspartate.</text>
</comment>
<evidence type="ECO:0000256" key="5">
    <source>
        <dbReference type="ARBA" id="ARBA00023027"/>
    </source>
</evidence>
<evidence type="ECO:0000256" key="2">
    <source>
        <dbReference type="ARBA" id="ARBA00022642"/>
    </source>
</evidence>
<dbReference type="Pfam" id="PF01958">
    <property type="entry name" value="Asp_DH_C"/>
    <property type="match status" value="1"/>
</dbReference>
<dbReference type="SUPFAM" id="SSF51735">
    <property type="entry name" value="NAD(P)-binding Rossmann-fold domains"/>
    <property type="match status" value="1"/>
</dbReference>
<dbReference type="InterPro" id="IPR005106">
    <property type="entry name" value="Asp/hSer_DH_NAD-bd"/>
</dbReference>
<dbReference type="EMBL" id="DWWT01000029">
    <property type="protein sequence ID" value="HJC05937.1"/>
    <property type="molecule type" value="Genomic_DNA"/>
</dbReference>
<keyword evidence="3 6" id="KW-0521">NADP</keyword>
<feature type="binding site" evidence="6">
    <location>
        <position position="126"/>
    </location>
    <ligand>
        <name>NAD(+)</name>
        <dbReference type="ChEBI" id="CHEBI:57540"/>
    </ligand>
</feature>
<evidence type="ECO:0000256" key="1">
    <source>
        <dbReference type="ARBA" id="ARBA00008331"/>
    </source>
</evidence>
<dbReference type="EC" id="1.4.1.21" evidence="6"/>
<dbReference type="AlphaFoldDB" id="A0A9D2N039"/>
<dbReference type="GO" id="GO:0051287">
    <property type="term" value="F:NAD binding"/>
    <property type="evidence" value="ECO:0007669"/>
    <property type="project" value="UniProtKB-UniRule"/>
</dbReference>
<comment type="caution">
    <text evidence="9">The sequence shown here is derived from an EMBL/GenBank/DDBJ whole genome shotgun (WGS) entry which is preliminary data.</text>
</comment>
<dbReference type="GO" id="GO:0033735">
    <property type="term" value="F:aspartate dehydrogenase [NAD(P)+] activity"/>
    <property type="evidence" value="ECO:0007669"/>
    <property type="project" value="UniProtKB-EC"/>
</dbReference>
<keyword evidence="5 6" id="KW-0520">NAD</keyword>
<accession>A0A9D2N039</accession>
<feature type="domain" description="Aspartate/homoserine dehydrogenase NAD-binding" evidence="8">
    <location>
        <begin position="10"/>
        <end position="122"/>
    </location>
</feature>
<feature type="binding site" evidence="6">
    <location>
        <position position="196"/>
    </location>
    <ligand>
        <name>NAD(+)</name>
        <dbReference type="ChEBI" id="CHEBI:57540"/>
    </ligand>
</feature>
<dbReference type="SUPFAM" id="SSF55347">
    <property type="entry name" value="Glyceraldehyde-3-phosphate dehydrogenase-like, C-terminal domain"/>
    <property type="match status" value="1"/>
</dbReference>
<dbReference type="GO" id="GO:0050661">
    <property type="term" value="F:NADP binding"/>
    <property type="evidence" value="ECO:0007669"/>
    <property type="project" value="UniProtKB-UniRule"/>
</dbReference>
<evidence type="ECO:0000313" key="10">
    <source>
        <dbReference type="Proteomes" id="UP000823910"/>
    </source>
</evidence>
<dbReference type="GO" id="GO:0016639">
    <property type="term" value="F:oxidoreductase activity, acting on the CH-NH2 group of donors, NAD or NADP as acceptor"/>
    <property type="evidence" value="ECO:0007669"/>
    <property type="project" value="UniProtKB-UniRule"/>
</dbReference>
<evidence type="ECO:0000256" key="3">
    <source>
        <dbReference type="ARBA" id="ARBA00022857"/>
    </source>
</evidence>
<name>A0A9D2N039_9FIRM</name>
<keyword evidence="4 6" id="KW-0560">Oxidoreductase</keyword>
<reference evidence="9" key="1">
    <citation type="journal article" date="2021" name="PeerJ">
        <title>Extensive microbial diversity within the chicken gut microbiome revealed by metagenomics and culture.</title>
        <authorList>
            <person name="Gilroy R."/>
            <person name="Ravi A."/>
            <person name="Getino M."/>
            <person name="Pursley I."/>
            <person name="Horton D.L."/>
            <person name="Alikhan N.F."/>
            <person name="Baker D."/>
            <person name="Gharbi K."/>
            <person name="Hall N."/>
            <person name="Watson M."/>
            <person name="Adriaenssens E.M."/>
            <person name="Foster-Nyarko E."/>
            <person name="Jarju S."/>
            <person name="Secka A."/>
            <person name="Antonio M."/>
            <person name="Oren A."/>
            <person name="Chaudhuri R.R."/>
            <person name="La Ragione R."/>
            <person name="Hildebrand F."/>
            <person name="Pallen M.J."/>
        </authorList>
    </citation>
    <scope>NUCLEOTIDE SEQUENCE</scope>
    <source>
        <strain evidence="9">CHK180-15479</strain>
    </source>
</reference>
<feature type="domain" description="Aspartate dehydrogenase" evidence="7">
    <location>
        <begin position="175"/>
        <end position="245"/>
    </location>
</feature>
<evidence type="ECO:0000256" key="6">
    <source>
        <dbReference type="HAMAP-Rule" id="MF_01265"/>
    </source>
</evidence>
<dbReference type="PANTHER" id="PTHR31873">
    <property type="entry name" value="L-ASPARTATE DEHYDROGENASE-RELATED"/>
    <property type="match status" value="1"/>
</dbReference>
<dbReference type="Gene3D" id="3.40.50.720">
    <property type="entry name" value="NAD(P)-binding Rossmann-like Domain"/>
    <property type="match status" value="1"/>
</dbReference>
<protein>
    <recommendedName>
        <fullName evidence="6">L-aspartate dehydrogenase</fullName>
        <ecNumber evidence="6">1.4.1.21</ecNumber>
    </recommendedName>
</protein>
<proteinExistence type="inferred from homology"/>
<organism evidence="9 10">
    <name type="scientific">Candidatus Enterocloster excrementipullorum</name>
    <dbReference type="NCBI Taxonomy" id="2838559"/>
    <lineage>
        <taxon>Bacteria</taxon>
        <taxon>Bacillati</taxon>
        <taxon>Bacillota</taxon>
        <taxon>Clostridia</taxon>
        <taxon>Lachnospirales</taxon>
        <taxon>Lachnospiraceae</taxon>
        <taxon>Enterocloster</taxon>
    </lineage>
</organism>
<evidence type="ECO:0000259" key="8">
    <source>
        <dbReference type="Pfam" id="PF03447"/>
    </source>
</evidence>
<evidence type="ECO:0000256" key="4">
    <source>
        <dbReference type="ARBA" id="ARBA00023002"/>
    </source>
</evidence>
<dbReference type="Proteomes" id="UP000823910">
    <property type="component" value="Unassembled WGS sequence"/>
</dbReference>
<dbReference type="InterPro" id="IPR020626">
    <property type="entry name" value="Asp_DH_prok"/>
</dbReference>
<comment type="similarity">
    <text evidence="1 6">Belongs to the L-aspartate dehydrogenase family.</text>
</comment>
<keyword evidence="2 6" id="KW-0662">Pyridine nucleotide biosynthesis</keyword>
<feature type="active site" evidence="6">
    <location>
        <position position="226"/>
    </location>
</feature>
<dbReference type="HAMAP" id="MF_01265">
    <property type="entry name" value="NadX"/>
    <property type="match status" value="1"/>
</dbReference>